<evidence type="ECO:0000256" key="3">
    <source>
        <dbReference type="ARBA" id="ARBA00022840"/>
    </source>
</evidence>
<feature type="compositionally biased region" description="Low complexity" evidence="6">
    <location>
        <begin position="437"/>
        <end position="450"/>
    </location>
</feature>
<reference evidence="7 8" key="1">
    <citation type="submission" date="2018-06" db="EMBL/GenBank/DDBJ databases">
        <authorList>
            <consortium name="Pathogen Informatics"/>
            <person name="Doyle S."/>
        </authorList>
    </citation>
    <scope>NUCLEOTIDE SEQUENCE [LARGE SCALE GENOMIC DNA]</scope>
    <source>
        <strain evidence="7 8">NCTC10994</strain>
    </source>
</reference>
<feature type="region of interest" description="Disordered" evidence="6">
    <location>
        <begin position="364"/>
        <end position="404"/>
    </location>
</feature>
<dbReference type="STRING" id="1219011.GCA_001895045_02501"/>
<keyword evidence="8" id="KW-1185">Reference proteome</keyword>
<dbReference type="PRINTS" id="PR00301">
    <property type="entry name" value="HEATSHOCK70"/>
</dbReference>
<evidence type="ECO:0000313" key="8">
    <source>
        <dbReference type="Proteomes" id="UP000249091"/>
    </source>
</evidence>
<protein>
    <submittedName>
        <fullName evidence="7">Molecular chaperone DnaK</fullName>
    </submittedName>
</protein>
<evidence type="ECO:0000313" key="7">
    <source>
        <dbReference type="EMBL" id="SQI34105.1"/>
    </source>
</evidence>
<keyword evidence="4" id="KW-0346">Stress response</keyword>
<accession>A0A2X4X3W2</accession>
<dbReference type="GO" id="GO:0140662">
    <property type="term" value="F:ATP-dependent protein folding chaperone"/>
    <property type="evidence" value="ECO:0007669"/>
    <property type="project" value="InterPro"/>
</dbReference>
<dbReference type="PANTHER" id="PTHR42749:SF1">
    <property type="entry name" value="CELL SHAPE-DETERMINING PROTEIN MREB"/>
    <property type="match status" value="1"/>
</dbReference>
<dbReference type="KEGG" id="rcr:NCTC10994_02712"/>
<name>A0A2X4X3W2_9NOCA</name>
<keyword evidence="5" id="KW-0143">Chaperone</keyword>
<feature type="region of interest" description="Disordered" evidence="6">
    <location>
        <begin position="437"/>
        <end position="467"/>
    </location>
</feature>
<dbReference type="Gene3D" id="3.30.420.40">
    <property type="match status" value="2"/>
</dbReference>
<dbReference type="EMBL" id="LS483468">
    <property type="protein sequence ID" value="SQI34105.1"/>
    <property type="molecule type" value="Genomic_DNA"/>
</dbReference>
<dbReference type="PANTHER" id="PTHR42749">
    <property type="entry name" value="CELL SHAPE-DETERMINING PROTEIN MREB"/>
    <property type="match status" value="1"/>
</dbReference>
<evidence type="ECO:0000256" key="4">
    <source>
        <dbReference type="ARBA" id="ARBA00023016"/>
    </source>
</evidence>
<dbReference type="InterPro" id="IPR043129">
    <property type="entry name" value="ATPase_NBD"/>
</dbReference>
<dbReference type="SUPFAM" id="SSF53067">
    <property type="entry name" value="Actin-like ATPase domain"/>
    <property type="match status" value="2"/>
</dbReference>
<evidence type="ECO:0000256" key="6">
    <source>
        <dbReference type="SAM" id="MobiDB-lite"/>
    </source>
</evidence>
<dbReference type="PROSITE" id="PS01036">
    <property type="entry name" value="HSP70_3"/>
    <property type="match status" value="1"/>
</dbReference>
<dbReference type="GO" id="GO:0005524">
    <property type="term" value="F:ATP binding"/>
    <property type="evidence" value="ECO:0007669"/>
    <property type="project" value="UniProtKB-KW"/>
</dbReference>
<dbReference type="Gene3D" id="3.90.640.10">
    <property type="entry name" value="Actin, Chain A, domain 4"/>
    <property type="match status" value="1"/>
</dbReference>
<proteinExistence type="inferred from homology"/>
<dbReference type="AlphaFoldDB" id="A0A2X4X3W2"/>
<dbReference type="InterPro" id="IPR013126">
    <property type="entry name" value="Hsp_70_fam"/>
</dbReference>
<dbReference type="RefSeq" id="WP_072700962.1">
    <property type="nucleotide sequence ID" value="NZ_JAFBBL010000001.1"/>
</dbReference>
<comment type="similarity">
    <text evidence="1">Belongs to the heat shock protein 70 family.</text>
</comment>
<gene>
    <name evidence="7" type="primary">dnaK_1</name>
    <name evidence="7" type="ORF">NCTC10994_02712</name>
</gene>
<sequence>MSWVLAVDFGTSNTSAAHRIGPDRVESLPLTHAGNLMPSSVYVDGPHSITTGDVAINQATVDPSGFIIAPKMHVAAGWLLVRGQDIAVAATIAAVLRTVYGQALQRHNNQPPSEVVLTHPEAWSQRELAVLREAASLAGLGGAVSLISEPRAAAFYYSRQHDAKIVKGSTIAVFDFGGGTLDIAVLTATSQWTFEVIRAGGDNSLGGKNIDATIARWVEDRLRDDDPDLMAWLRSPAGLDTRRTLDDQIRRAKELLSEHPSATIRVTGNGADMVFTLTRDEFEQMIEPQITRGVRLAAQVLREAGVDRSTLQALYLTGGSSRIPYVHRRLSELGPIATLDDPKTVVAKGAAGFVAGGRGTEPSAVLDTEVLRPRPGRPAEQAVASRSLDPGTVADTGTGERSAKSRTPLVVAGVVLAGIVAAGVVFTFANGGDSGTPASAAAALEQSPAPGDTAVSDGRLPAATADSDYRSDATDDVLVLLPTKLLTSSTACEKSGFSGEGALQVRCLINPDSTLGKAVGMQRQDYYSVTAWRDDQYARSMFIRLRDAKDGHTTAVSPDGSRIVDYDEAETDVSFTFIDKSTGLNVRFSMDEVDQGSSLLAELGWDV</sequence>
<organism evidence="7 8">
    <name type="scientific">Rhodococcus coprophilus</name>
    <dbReference type="NCBI Taxonomy" id="38310"/>
    <lineage>
        <taxon>Bacteria</taxon>
        <taxon>Bacillati</taxon>
        <taxon>Actinomycetota</taxon>
        <taxon>Actinomycetes</taxon>
        <taxon>Mycobacteriales</taxon>
        <taxon>Nocardiaceae</taxon>
        <taxon>Rhodococcus</taxon>
    </lineage>
</organism>
<evidence type="ECO:0000256" key="1">
    <source>
        <dbReference type="ARBA" id="ARBA00007381"/>
    </source>
</evidence>
<keyword evidence="2" id="KW-0547">Nucleotide-binding</keyword>
<evidence type="ECO:0000256" key="2">
    <source>
        <dbReference type="ARBA" id="ARBA00022741"/>
    </source>
</evidence>
<dbReference type="InterPro" id="IPR018181">
    <property type="entry name" value="Heat_shock_70_CS"/>
</dbReference>
<dbReference type="Proteomes" id="UP000249091">
    <property type="component" value="Chromosome 1"/>
</dbReference>
<evidence type="ECO:0000256" key="5">
    <source>
        <dbReference type="ARBA" id="ARBA00023186"/>
    </source>
</evidence>
<dbReference type="Pfam" id="PF00012">
    <property type="entry name" value="HSP70"/>
    <property type="match status" value="1"/>
</dbReference>
<keyword evidence="3" id="KW-0067">ATP-binding</keyword>